<comment type="pathway">
    <text evidence="3">Phospholipid metabolism; phosphatidylethanolamine biosynthesis; phosphatidylethanolamine from ethanolamine: step 1/3.</text>
</comment>
<name>A0A2T7NB53_POMCA</name>
<dbReference type="SUPFAM" id="SSF56112">
    <property type="entry name" value="Protein kinase-like (PK-like)"/>
    <property type="match status" value="1"/>
</dbReference>
<keyword evidence="1" id="KW-0444">Lipid biosynthesis</keyword>
<dbReference type="EMBL" id="PZQS01000014">
    <property type="protein sequence ID" value="PVD18397.1"/>
    <property type="molecule type" value="Genomic_DNA"/>
</dbReference>
<keyword evidence="7" id="KW-1185">Reference proteome</keyword>
<proteinExistence type="inferred from homology"/>
<dbReference type="GO" id="GO:0006646">
    <property type="term" value="P:phosphatidylethanolamine biosynthetic process"/>
    <property type="evidence" value="ECO:0007669"/>
    <property type="project" value="TreeGrafter"/>
</dbReference>
<evidence type="ECO:0000256" key="2">
    <source>
        <dbReference type="ARBA" id="ARBA00023264"/>
    </source>
</evidence>
<dbReference type="Gene3D" id="3.90.1200.10">
    <property type="match status" value="1"/>
</dbReference>
<reference evidence="6 7" key="1">
    <citation type="submission" date="2018-04" db="EMBL/GenBank/DDBJ databases">
        <title>The genome of golden apple snail Pomacea canaliculata provides insight into stress tolerance and invasive adaptation.</title>
        <authorList>
            <person name="Liu C."/>
            <person name="Liu B."/>
            <person name="Ren Y."/>
            <person name="Zhang Y."/>
            <person name="Wang H."/>
            <person name="Li S."/>
            <person name="Jiang F."/>
            <person name="Yin L."/>
            <person name="Zhang G."/>
            <person name="Qian W."/>
            <person name="Fan W."/>
        </authorList>
    </citation>
    <scope>NUCLEOTIDE SEQUENCE [LARGE SCALE GENOMIC DNA]</scope>
    <source>
        <strain evidence="6">SZHN2017</strain>
        <tissue evidence="6">Muscle</tissue>
    </source>
</reference>
<evidence type="ECO:0000256" key="3">
    <source>
        <dbReference type="ARBA" id="ARBA00037883"/>
    </source>
</evidence>
<dbReference type="GO" id="GO:0005737">
    <property type="term" value="C:cytoplasm"/>
    <property type="evidence" value="ECO:0007669"/>
    <property type="project" value="TreeGrafter"/>
</dbReference>
<organism evidence="6 7">
    <name type="scientific">Pomacea canaliculata</name>
    <name type="common">Golden apple snail</name>
    <dbReference type="NCBI Taxonomy" id="400727"/>
    <lineage>
        <taxon>Eukaryota</taxon>
        <taxon>Metazoa</taxon>
        <taxon>Spiralia</taxon>
        <taxon>Lophotrochozoa</taxon>
        <taxon>Mollusca</taxon>
        <taxon>Gastropoda</taxon>
        <taxon>Caenogastropoda</taxon>
        <taxon>Architaenioglossa</taxon>
        <taxon>Ampullarioidea</taxon>
        <taxon>Ampullariidae</taxon>
        <taxon>Pomacea</taxon>
    </lineage>
</organism>
<dbReference type="OrthoDB" id="10267235at2759"/>
<keyword evidence="1" id="KW-0594">Phospholipid biosynthesis</keyword>
<evidence type="ECO:0000256" key="1">
    <source>
        <dbReference type="ARBA" id="ARBA00023209"/>
    </source>
</evidence>
<dbReference type="PANTHER" id="PTHR22603:SF66">
    <property type="entry name" value="ETHANOLAMINE KINASE"/>
    <property type="match status" value="1"/>
</dbReference>
<dbReference type="Proteomes" id="UP000245119">
    <property type="component" value="Linkage Group LG14"/>
</dbReference>
<evidence type="ECO:0000313" key="7">
    <source>
        <dbReference type="Proteomes" id="UP000245119"/>
    </source>
</evidence>
<dbReference type="Pfam" id="PF01633">
    <property type="entry name" value="Choline_kinase"/>
    <property type="match status" value="1"/>
</dbReference>
<dbReference type="InterPro" id="IPR011009">
    <property type="entry name" value="Kinase-like_dom_sf"/>
</dbReference>
<evidence type="ECO:0000256" key="5">
    <source>
        <dbReference type="ARBA" id="ARBA00038874"/>
    </source>
</evidence>
<dbReference type="EC" id="2.7.1.82" evidence="5"/>
<dbReference type="CDD" id="cd05157">
    <property type="entry name" value="ETNK_euk"/>
    <property type="match status" value="1"/>
</dbReference>
<evidence type="ECO:0000256" key="4">
    <source>
        <dbReference type="ARBA" id="ARBA00038211"/>
    </source>
</evidence>
<keyword evidence="2" id="KW-1208">Phospholipid metabolism</keyword>
<dbReference type="PANTHER" id="PTHR22603">
    <property type="entry name" value="CHOLINE/ETHANOALAMINE KINASE"/>
    <property type="match status" value="1"/>
</dbReference>
<dbReference type="Gene3D" id="3.30.200.20">
    <property type="entry name" value="Phosphorylase Kinase, domain 1"/>
    <property type="match status" value="1"/>
</dbReference>
<keyword evidence="1" id="KW-0443">Lipid metabolism</keyword>
<sequence>MTNKLVGCFLESQPDEVVLLRINGEATELIIDRKAEVETFVLLHAAGCSPPLYAVFNNGIAYGFFPGKPIDEELVRDEQVATLIAKNMARLHVVRPKNSQSQQVSYWPQKTQSFLDLVPTEFDDPRKQKMFQKDIPSKSDLQLELEEINGQLQSLDMPVVFCHNDLLLKNIIFDADKGEVNFIDYEYAFLNHQAYDIGNHFCEYAGVETVNYDNYPDRDYQLLWLQRYLQFYSQALGHAASEVSERDVERLYVQVNKCACAAHFFWGIWALIQAKNSSIDFDFLDYAKLRLNEYFRRKKEFFCLSLP</sequence>
<dbReference type="AlphaFoldDB" id="A0A2T7NB53"/>
<evidence type="ECO:0000313" key="6">
    <source>
        <dbReference type="EMBL" id="PVD18397.1"/>
    </source>
</evidence>
<comment type="similarity">
    <text evidence="4">Belongs to the choline/ethanolamine kinase family.</text>
</comment>
<accession>A0A2T7NB53</accession>
<comment type="caution">
    <text evidence="6">The sequence shown here is derived from an EMBL/GenBank/DDBJ whole genome shotgun (WGS) entry which is preliminary data.</text>
</comment>
<dbReference type="GO" id="GO:0004305">
    <property type="term" value="F:ethanolamine kinase activity"/>
    <property type="evidence" value="ECO:0007669"/>
    <property type="project" value="UniProtKB-EC"/>
</dbReference>
<gene>
    <name evidence="6" type="ORF">C0Q70_20946</name>
</gene>
<protein>
    <recommendedName>
        <fullName evidence="5">ethanolamine kinase</fullName>
        <ecNumber evidence="5">2.7.1.82</ecNumber>
    </recommendedName>
</protein>
<dbReference type="STRING" id="400727.A0A2T7NB53"/>